<feature type="signal peptide" evidence="2">
    <location>
        <begin position="1"/>
        <end position="18"/>
    </location>
</feature>
<organism evidence="3">
    <name type="scientific">Aspergillus arachidicola</name>
    <dbReference type="NCBI Taxonomy" id="656916"/>
    <lineage>
        <taxon>Eukaryota</taxon>
        <taxon>Fungi</taxon>
        <taxon>Dikarya</taxon>
        <taxon>Ascomycota</taxon>
        <taxon>Pezizomycotina</taxon>
        <taxon>Eurotiomycetes</taxon>
        <taxon>Eurotiomycetidae</taxon>
        <taxon>Eurotiales</taxon>
        <taxon>Aspergillaceae</taxon>
        <taxon>Aspergillus</taxon>
        <taxon>Aspergillus subgen. Circumdati</taxon>
    </lineage>
</organism>
<accession>A0A5N6Y744</accession>
<dbReference type="Proteomes" id="UP000325558">
    <property type="component" value="Unassembled WGS sequence"/>
</dbReference>
<proteinExistence type="predicted"/>
<evidence type="ECO:0000256" key="2">
    <source>
        <dbReference type="SAM" id="SignalP"/>
    </source>
</evidence>
<evidence type="ECO:0000256" key="1">
    <source>
        <dbReference type="SAM" id="MobiDB-lite"/>
    </source>
</evidence>
<gene>
    <name evidence="3" type="ORF">BDV24DRAFT_132236</name>
</gene>
<feature type="region of interest" description="Disordered" evidence="1">
    <location>
        <begin position="28"/>
        <end position="54"/>
    </location>
</feature>
<name>A0A5N6Y744_9EURO</name>
<evidence type="ECO:0008006" key="4">
    <source>
        <dbReference type="Google" id="ProtNLM"/>
    </source>
</evidence>
<keyword evidence="2" id="KW-0732">Signal</keyword>
<dbReference type="EMBL" id="ML737141">
    <property type="protein sequence ID" value="KAE8341297.1"/>
    <property type="molecule type" value="Genomic_DNA"/>
</dbReference>
<reference evidence="3" key="1">
    <citation type="submission" date="2019-04" db="EMBL/GenBank/DDBJ databases">
        <title>Friends and foes A comparative genomics study of 23 Aspergillus species from section Flavi.</title>
        <authorList>
            <consortium name="DOE Joint Genome Institute"/>
            <person name="Kjaerbolling I."/>
            <person name="Vesth T."/>
            <person name="Frisvad J.C."/>
            <person name="Nybo J.L."/>
            <person name="Theobald S."/>
            <person name="Kildgaard S."/>
            <person name="Isbrandt T."/>
            <person name="Kuo A."/>
            <person name="Sato A."/>
            <person name="Lyhne E.K."/>
            <person name="Kogle M.E."/>
            <person name="Wiebenga A."/>
            <person name="Kun R.S."/>
            <person name="Lubbers R.J."/>
            <person name="Makela M.R."/>
            <person name="Barry K."/>
            <person name="Chovatia M."/>
            <person name="Clum A."/>
            <person name="Daum C."/>
            <person name="Haridas S."/>
            <person name="He G."/>
            <person name="LaButti K."/>
            <person name="Lipzen A."/>
            <person name="Mondo S."/>
            <person name="Riley R."/>
            <person name="Salamov A."/>
            <person name="Simmons B.A."/>
            <person name="Magnuson J.K."/>
            <person name="Henrissat B."/>
            <person name="Mortensen U.H."/>
            <person name="Larsen T.O."/>
            <person name="Devries R.P."/>
            <person name="Grigoriev I.V."/>
            <person name="Machida M."/>
            <person name="Baker S.E."/>
            <person name="Andersen M.R."/>
        </authorList>
    </citation>
    <scope>NUCLEOTIDE SEQUENCE</scope>
    <source>
        <strain evidence="3">CBS 117612</strain>
    </source>
</reference>
<sequence length="86" mass="9872">MVLCFFFCFFLLVSRVHDLPRDLDQAPATTMERHPVPHTFQATDRRSRERAPATFDGGRLRENRLSLSGINYFMKSSALCQGPRLA</sequence>
<feature type="chain" id="PRO_5025069865" description="Secreted protein" evidence="2">
    <location>
        <begin position="19"/>
        <end position="86"/>
    </location>
</feature>
<protein>
    <recommendedName>
        <fullName evidence="4">Secreted protein</fullName>
    </recommendedName>
</protein>
<dbReference type="AlphaFoldDB" id="A0A5N6Y744"/>
<evidence type="ECO:0000313" key="3">
    <source>
        <dbReference type="EMBL" id="KAE8341297.1"/>
    </source>
</evidence>